<evidence type="ECO:0000256" key="2">
    <source>
        <dbReference type="SAM" id="Phobius"/>
    </source>
</evidence>
<dbReference type="NCBIfam" id="TIGR01167">
    <property type="entry name" value="LPXTG_anchor"/>
    <property type="match status" value="1"/>
</dbReference>
<sequence>MKTIGLGKGKGSKVLSVFIIISLLLVYVIWDGTLQKAYAGSTQFSLRGMTYDNTGGLDWASGSGNLSGWRELQGVPYRMEIKNAEEGVKYRFAVFHDHQDKDSGIYGVETVGSPSVSDEAYASNFSYEIVTDSNSQTDLIGYEFTVSFSKSGDYEVEWEAYIASGAHEFPGASLHAHAGYLYVNDVKDSIGKQDVPIDLVKMPSISVTKTADKSSYNVGETVNYSIQVTNDGETDLDNVTVVDSKIDLNINIGSLGAGDIWNHDDTYPVTDSDLPGPLMNTVEVRATPPRGEDLTESASVSVDLQVPAEPGLTIVKEADVIEAEAGDTVNYTITVENTGNVTLSNIAVTDTMLGLNEVIVELAAGASETLTGSYEVQLTDFNNETSNLVNTATASVTYEQEELAVNDDATVTLVETFVADPELTITKDASPTQAEVGDTITYTIIVENTGNVTLNNIAVTDDMLSLNEIVTELAAGASETLTGSYEVQLTDFNNETSNLVNTATASVTYEQEELAVNDDATVTLVETFVADPELTIAKGADVTEAEAGDTVNYTITVENTGNVTLSNIAVTDAMLGLNEVINELAVGASKTLTGSYQVQPEDFNGEAATLDNTAYTSVDYDETTISKDATASVDLVSSGGGGGGHHHHSSHNPTAVDNEAATDSNNSINIDVLANDDDSRGHYLTVIDATYGNHGETMINEDGTITFIPETDWSGSDQFEYTIECSSGDTDTATVDVTVNEKIALEETSDTEEDQIIEVFPEPPTTGPEQPQPSAQPPKDLPNTGGSYLWPVLIGISLIGAGLLLRRKKQLA</sequence>
<dbReference type="Pfam" id="PF24346">
    <property type="entry name" value="DUF7507"/>
    <property type="match status" value="4"/>
</dbReference>
<feature type="domain" description="DUF7507" evidence="3">
    <location>
        <begin position="532"/>
        <end position="622"/>
    </location>
</feature>
<dbReference type="Pfam" id="PF17963">
    <property type="entry name" value="Big_9"/>
    <property type="match status" value="1"/>
</dbReference>
<evidence type="ECO:0000256" key="1">
    <source>
        <dbReference type="SAM" id="MobiDB-lite"/>
    </source>
</evidence>
<dbReference type="Gene3D" id="2.60.40.3440">
    <property type="match status" value="1"/>
</dbReference>
<name>A0AAU0UME2_9FIRM</name>
<dbReference type="Gene3D" id="2.60.40.740">
    <property type="match status" value="2"/>
</dbReference>
<dbReference type="KEGG" id="dbc:MFMK1_001529"/>
<dbReference type="InterPro" id="IPR047589">
    <property type="entry name" value="DUF11_rpt"/>
</dbReference>
<feature type="compositionally biased region" description="Pro residues" evidence="1">
    <location>
        <begin position="761"/>
        <end position="780"/>
    </location>
</feature>
<dbReference type="InterPro" id="IPR051172">
    <property type="entry name" value="Chlamydia_OmcB"/>
</dbReference>
<reference evidence="4 5" key="1">
    <citation type="submission" date="2023-04" db="EMBL/GenBank/DDBJ databases">
        <authorList>
            <person name="Hsu D."/>
        </authorList>
    </citation>
    <scope>NUCLEOTIDE SEQUENCE [LARGE SCALE GENOMIC DNA]</scope>
    <source>
        <strain evidence="4 5">MK1</strain>
    </source>
</reference>
<dbReference type="PANTHER" id="PTHR34819">
    <property type="entry name" value="LARGE CYSTEINE-RICH PERIPLASMIC PROTEIN OMCB"/>
    <property type="match status" value="1"/>
</dbReference>
<evidence type="ECO:0000259" key="3">
    <source>
        <dbReference type="Pfam" id="PF24346"/>
    </source>
</evidence>
<dbReference type="EMBL" id="CP121694">
    <property type="protein sequence ID" value="WRO21717.1"/>
    <property type="molecule type" value="Genomic_DNA"/>
</dbReference>
<feature type="region of interest" description="Disordered" evidence="1">
    <location>
        <begin position="761"/>
        <end position="783"/>
    </location>
</feature>
<feature type="transmembrane region" description="Helical" evidence="2">
    <location>
        <begin position="788"/>
        <end position="805"/>
    </location>
</feature>
<dbReference type="Proteomes" id="UP001329915">
    <property type="component" value="Chromosome"/>
</dbReference>
<feature type="domain" description="DUF7507" evidence="3">
    <location>
        <begin position="203"/>
        <end position="296"/>
    </location>
</feature>
<evidence type="ECO:0000313" key="4">
    <source>
        <dbReference type="EMBL" id="WRO21717.1"/>
    </source>
</evidence>
<dbReference type="InterPro" id="IPR055354">
    <property type="entry name" value="DUF7507"/>
</dbReference>
<proteinExistence type="predicted"/>
<feature type="transmembrane region" description="Helical" evidence="2">
    <location>
        <begin position="12"/>
        <end position="30"/>
    </location>
</feature>
<feature type="domain" description="DUF7507" evidence="3">
    <location>
        <begin position="421"/>
        <end position="513"/>
    </location>
</feature>
<dbReference type="RefSeq" id="WP_366924548.1">
    <property type="nucleotide sequence ID" value="NZ_CP121694.1"/>
</dbReference>
<keyword evidence="5" id="KW-1185">Reference proteome</keyword>
<keyword evidence="2" id="KW-1133">Transmembrane helix</keyword>
<feature type="region of interest" description="Disordered" evidence="1">
    <location>
        <begin position="634"/>
        <end position="661"/>
    </location>
</feature>
<keyword evidence="2" id="KW-0472">Membrane</keyword>
<gene>
    <name evidence="4" type="ORF">MFMK1_001529</name>
</gene>
<dbReference type="PANTHER" id="PTHR34819:SF3">
    <property type="entry name" value="CELL SURFACE PROTEIN"/>
    <property type="match status" value="1"/>
</dbReference>
<keyword evidence="2" id="KW-0812">Transmembrane</keyword>
<dbReference type="NCBIfam" id="TIGR01451">
    <property type="entry name" value="B_ant_repeat"/>
    <property type="match status" value="4"/>
</dbReference>
<accession>A0AAU0UME2</accession>
<organism evidence="4 5">
    <name type="scientific">Metallumcola ferriviriculae</name>
    <dbReference type="NCBI Taxonomy" id="3039180"/>
    <lineage>
        <taxon>Bacteria</taxon>
        <taxon>Bacillati</taxon>
        <taxon>Bacillota</taxon>
        <taxon>Clostridia</taxon>
        <taxon>Neomoorellales</taxon>
        <taxon>Desulfitibacteraceae</taxon>
        <taxon>Metallumcola</taxon>
    </lineage>
</organism>
<feature type="domain" description="DUF7507" evidence="3">
    <location>
        <begin position="309"/>
        <end position="402"/>
    </location>
</feature>
<dbReference type="AlphaFoldDB" id="A0AAU0UME2"/>
<protein>
    <submittedName>
        <fullName evidence="4">DUF11 domain-containing protein</fullName>
    </submittedName>
</protein>
<evidence type="ECO:0000313" key="5">
    <source>
        <dbReference type="Proteomes" id="UP001329915"/>
    </source>
</evidence>